<dbReference type="GO" id="GO:0046872">
    <property type="term" value="F:metal ion binding"/>
    <property type="evidence" value="ECO:0007669"/>
    <property type="project" value="UniProtKB-KW"/>
</dbReference>
<dbReference type="EMBL" id="JADGKB010000041">
    <property type="protein sequence ID" value="KAJ3257180.1"/>
    <property type="molecule type" value="Genomic_DNA"/>
</dbReference>
<comment type="function">
    <text evidence="6">Specifically deaminates adenosine-37 to inosine in tRNA-Ala.</text>
</comment>
<keyword evidence="4" id="KW-0862">Zinc</keyword>
<evidence type="ECO:0000313" key="14">
    <source>
        <dbReference type="Proteomes" id="UP001210925"/>
    </source>
</evidence>
<comment type="catalytic activity">
    <reaction evidence="11">
        <text>adenosine(37) in tRNA(Ala) + H2O + H(+) = inosine(37) in tRNA(Ala) + NH4(+)</text>
        <dbReference type="Rhea" id="RHEA:50968"/>
        <dbReference type="Rhea" id="RHEA-COMP:12855"/>
        <dbReference type="Rhea" id="RHEA-COMP:12856"/>
        <dbReference type="ChEBI" id="CHEBI:15377"/>
        <dbReference type="ChEBI" id="CHEBI:15378"/>
        <dbReference type="ChEBI" id="CHEBI:28938"/>
        <dbReference type="ChEBI" id="CHEBI:74411"/>
        <dbReference type="ChEBI" id="CHEBI:82852"/>
        <dbReference type="EC" id="3.5.4.34"/>
    </reaction>
</comment>
<evidence type="ECO:0000256" key="7">
    <source>
        <dbReference type="ARBA" id="ARBA00038326"/>
    </source>
</evidence>
<dbReference type="PANTHER" id="PTHR46516:SF1">
    <property type="entry name" value="TRNA-SPECIFIC ADENOSINE DEAMINASE 1"/>
    <property type="match status" value="1"/>
</dbReference>
<dbReference type="EC" id="3.5.4.34" evidence="8"/>
<evidence type="ECO:0000256" key="4">
    <source>
        <dbReference type="ARBA" id="ARBA00022833"/>
    </source>
</evidence>
<evidence type="ECO:0000256" key="6">
    <source>
        <dbReference type="ARBA" id="ARBA00037784"/>
    </source>
</evidence>
<proteinExistence type="inferred from homology"/>
<feature type="domain" description="A to I editase" evidence="12">
    <location>
        <begin position="45"/>
        <end position="273"/>
    </location>
</feature>
<keyword evidence="2" id="KW-0479">Metal-binding</keyword>
<evidence type="ECO:0000313" key="13">
    <source>
        <dbReference type="EMBL" id="KAJ3257180.1"/>
    </source>
</evidence>
<evidence type="ECO:0000256" key="2">
    <source>
        <dbReference type="ARBA" id="ARBA00022723"/>
    </source>
</evidence>
<evidence type="ECO:0000259" key="12">
    <source>
        <dbReference type="PROSITE" id="PS50141"/>
    </source>
</evidence>
<protein>
    <recommendedName>
        <fullName evidence="9">tRNA-specific adenosine deaminase 1</fullName>
        <ecNumber evidence="8">3.5.4.34</ecNumber>
    </recommendedName>
    <alternativeName>
        <fullName evidence="10">tRNA-specific adenosine-37 deaminase</fullName>
    </alternativeName>
</protein>
<comment type="caution">
    <text evidence="13">The sequence shown here is derived from an EMBL/GenBank/DDBJ whole genome shotgun (WGS) entry which is preliminary data.</text>
</comment>
<dbReference type="AlphaFoldDB" id="A0AAD5Y3T9"/>
<evidence type="ECO:0000256" key="8">
    <source>
        <dbReference type="ARBA" id="ARBA00038940"/>
    </source>
</evidence>
<dbReference type="GO" id="GO:0003723">
    <property type="term" value="F:RNA binding"/>
    <property type="evidence" value="ECO:0007669"/>
    <property type="project" value="InterPro"/>
</dbReference>
<keyword evidence="1" id="KW-0819">tRNA processing</keyword>
<name>A0AAD5Y3T9_9FUNG</name>
<keyword evidence="3" id="KW-0378">Hydrolase</keyword>
<comment type="similarity">
    <text evidence="7">Belongs to the ADAT1 family.</text>
</comment>
<dbReference type="InterPro" id="IPR002466">
    <property type="entry name" value="A_deamin"/>
</dbReference>
<reference evidence="13" key="1">
    <citation type="submission" date="2020-05" db="EMBL/GenBank/DDBJ databases">
        <title>Phylogenomic resolution of chytrid fungi.</title>
        <authorList>
            <person name="Stajich J.E."/>
            <person name="Amses K."/>
            <person name="Simmons R."/>
            <person name="Seto K."/>
            <person name="Myers J."/>
            <person name="Bonds A."/>
            <person name="Quandt C.A."/>
            <person name="Barry K."/>
            <person name="Liu P."/>
            <person name="Grigoriev I."/>
            <person name="Longcore J.E."/>
            <person name="James T.Y."/>
        </authorList>
    </citation>
    <scope>NUCLEOTIDE SEQUENCE</scope>
    <source>
        <strain evidence="13">PLAUS21</strain>
    </source>
</reference>
<accession>A0AAD5Y3T9</accession>
<dbReference type="GO" id="GO:0008033">
    <property type="term" value="P:tRNA processing"/>
    <property type="evidence" value="ECO:0007669"/>
    <property type="project" value="UniProtKB-KW"/>
</dbReference>
<evidence type="ECO:0000256" key="5">
    <source>
        <dbReference type="ARBA" id="ARBA00037026"/>
    </source>
</evidence>
<evidence type="ECO:0000256" key="11">
    <source>
        <dbReference type="ARBA" id="ARBA00047635"/>
    </source>
</evidence>
<sequence>MNDKIAQCVITKFNNLKKSGKPNQTQWTVLAGIVEYNDTDMRCVAIGTGTKCLPKSKLESDGQLVFDSHAEVLARRCLKRYLLSYKDLLPNAKYAMYTSHAPCGDASQLQLELEFQGKESTEEPLKKKQKVEIKRGREDHTLIGSLRTKPGRTDAEPTIQMSCSDKIAMWLYCGFGGSLTNCSLTHLIIGDYYHPYIYDSLITRTGASPIIIEGTTVAFQHARKAGKKPVDSSITWCLGEDQQVLVNGRRQGAAKKNGSWSEKSRSMVCKYELCKLVQCQKYLEKKKSNLEYQQRKQELLSDETLTYYVIAYLKPHSFTDQQLLEYSKNLEIHVISTFGEADSAIIQTQFITKEKGSKIADKFASLGIEIPAIPTIGKDDQVLFSEYHNNITPLVNSKYILFPISSDIDIGRKRASQSLKTRMTLTCHVSEIYSEQVTEICDPEDFDGINAFEGLLENEMIQEIPKLTISNNYKPIFDNRIEELKKHCSKILPISPLLNSVISVYSFSNLNSLISLAVQSPVPLEIQDIQVDMPGALINSLSPFPSKLEPGDQLNFLFNLRLLNTDLDTEKPTASMSDLFVGTSRKSITFSIKCKLDKIINSNFCTRLALSQDGGLLTKDNIQLNYGRLFESAFKQKEVVPFIGLQFSLSVIPPIKLHKVFSVQLLVSNTGTLPRKLSIHIPQQRPKIDNYKFDFYKQKQDLIQEYQQLNNSSIICLENLVQIESIPPKSCRLIMLHYIVIQGKQHELPPINVFDLATNEEFVLKNTLQIYIE</sequence>
<gene>
    <name evidence="13" type="ORF">HK103_004878</name>
</gene>
<dbReference type="SMART" id="SM00552">
    <property type="entry name" value="ADEAMc"/>
    <property type="match status" value="1"/>
</dbReference>
<dbReference type="PANTHER" id="PTHR46516">
    <property type="entry name" value="TRNA-SPECIFIC ADENOSINE DEAMINASE 1"/>
    <property type="match status" value="1"/>
</dbReference>
<evidence type="ECO:0000256" key="1">
    <source>
        <dbReference type="ARBA" id="ARBA00022694"/>
    </source>
</evidence>
<dbReference type="PROSITE" id="PS50141">
    <property type="entry name" value="A_DEAMIN_EDITASE"/>
    <property type="match status" value="1"/>
</dbReference>
<dbReference type="GO" id="GO:0043829">
    <property type="term" value="F:tRNA-specific adenosine-37 deaminase activity"/>
    <property type="evidence" value="ECO:0007669"/>
    <property type="project" value="UniProtKB-EC"/>
</dbReference>
<comment type="cofactor">
    <cofactor evidence="5">
        <name>1D-myo-inositol hexakisphosphate</name>
        <dbReference type="ChEBI" id="CHEBI:58130"/>
    </cofactor>
</comment>
<evidence type="ECO:0000256" key="3">
    <source>
        <dbReference type="ARBA" id="ARBA00022801"/>
    </source>
</evidence>
<organism evidence="13 14">
    <name type="scientific">Boothiomyces macroporosus</name>
    <dbReference type="NCBI Taxonomy" id="261099"/>
    <lineage>
        <taxon>Eukaryota</taxon>
        <taxon>Fungi</taxon>
        <taxon>Fungi incertae sedis</taxon>
        <taxon>Chytridiomycota</taxon>
        <taxon>Chytridiomycota incertae sedis</taxon>
        <taxon>Chytridiomycetes</taxon>
        <taxon>Rhizophydiales</taxon>
        <taxon>Terramycetaceae</taxon>
        <taxon>Boothiomyces</taxon>
    </lineage>
</organism>
<dbReference type="Pfam" id="PF02137">
    <property type="entry name" value="A_deamin"/>
    <property type="match status" value="2"/>
</dbReference>
<keyword evidence="14" id="KW-1185">Reference proteome</keyword>
<dbReference type="Proteomes" id="UP001210925">
    <property type="component" value="Unassembled WGS sequence"/>
</dbReference>
<evidence type="ECO:0000256" key="9">
    <source>
        <dbReference type="ARBA" id="ARBA00040502"/>
    </source>
</evidence>
<evidence type="ECO:0000256" key="10">
    <source>
        <dbReference type="ARBA" id="ARBA00041760"/>
    </source>
</evidence>